<evidence type="ECO:0000259" key="6">
    <source>
        <dbReference type="PROSITE" id="PS51387"/>
    </source>
</evidence>
<comment type="cofactor">
    <cofactor evidence="1">
        <name>FAD</name>
        <dbReference type="ChEBI" id="CHEBI:57692"/>
    </cofactor>
</comment>
<dbReference type="AlphaFoldDB" id="A0A143PM00"/>
<dbReference type="InterPro" id="IPR012951">
    <property type="entry name" value="BBE"/>
</dbReference>
<dbReference type="OrthoDB" id="545125at2"/>
<dbReference type="InterPro" id="IPR016169">
    <property type="entry name" value="FAD-bd_PCMH_sub2"/>
</dbReference>
<dbReference type="InterPro" id="IPR006093">
    <property type="entry name" value="Oxy_OxRdtase_FAD_BS"/>
</dbReference>
<dbReference type="InterPro" id="IPR050416">
    <property type="entry name" value="FAD-linked_Oxidoreductase"/>
</dbReference>
<dbReference type="Gene3D" id="3.30.43.10">
    <property type="entry name" value="Uridine Diphospho-n-acetylenolpyruvylglucosamine Reductase, domain 2"/>
    <property type="match status" value="1"/>
</dbReference>
<dbReference type="PROSITE" id="PS51387">
    <property type="entry name" value="FAD_PCMH"/>
    <property type="match status" value="1"/>
</dbReference>
<dbReference type="InterPro" id="IPR016167">
    <property type="entry name" value="FAD-bd_PCMH_sub1"/>
</dbReference>
<accession>A0A143PM00</accession>
<keyword evidence="5 7" id="KW-0560">Oxidoreductase</keyword>
<evidence type="ECO:0000256" key="3">
    <source>
        <dbReference type="ARBA" id="ARBA00022630"/>
    </source>
</evidence>
<comment type="similarity">
    <text evidence="2">Belongs to the oxygen-dependent FAD-linked oxidoreductase family.</text>
</comment>
<dbReference type="Gene3D" id="3.30.465.10">
    <property type="match status" value="1"/>
</dbReference>
<dbReference type="GO" id="GO:0018530">
    <property type="term" value="F:(R)-6-hydroxynicotine oxidase activity"/>
    <property type="evidence" value="ECO:0007669"/>
    <property type="project" value="UniProtKB-EC"/>
</dbReference>
<dbReference type="STRING" id="1855912.LuPra_02446"/>
<keyword evidence="8" id="KW-1185">Reference proteome</keyword>
<dbReference type="PANTHER" id="PTHR42973:SF39">
    <property type="entry name" value="FAD-BINDING PCMH-TYPE DOMAIN-CONTAINING PROTEIN"/>
    <property type="match status" value="1"/>
</dbReference>
<organism evidence="7 8">
    <name type="scientific">Luteitalea pratensis</name>
    <dbReference type="NCBI Taxonomy" id="1855912"/>
    <lineage>
        <taxon>Bacteria</taxon>
        <taxon>Pseudomonadati</taxon>
        <taxon>Acidobacteriota</taxon>
        <taxon>Vicinamibacteria</taxon>
        <taxon>Vicinamibacterales</taxon>
        <taxon>Vicinamibacteraceae</taxon>
        <taxon>Luteitalea</taxon>
    </lineage>
</organism>
<dbReference type="InterPro" id="IPR036318">
    <property type="entry name" value="FAD-bd_PCMH-like_sf"/>
</dbReference>
<evidence type="ECO:0000313" key="8">
    <source>
        <dbReference type="Proteomes" id="UP000076079"/>
    </source>
</evidence>
<dbReference type="InterPro" id="IPR006094">
    <property type="entry name" value="Oxid_FAD_bind_N"/>
</dbReference>
<name>A0A143PM00_LUTPR</name>
<protein>
    <submittedName>
        <fullName evidence="7">6-hydroxy-D-nicotine oxidase</fullName>
        <ecNumber evidence="7">1.5.3.6</ecNumber>
    </submittedName>
</protein>
<keyword evidence="4" id="KW-0274">FAD</keyword>
<evidence type="ECO:0000256" key="1">
    <source>
        <dbReference type="ARBA" id="ARBA00001974"/>
    </source>
</evidence>
<evidence type="ECO:0000313" key="7">
    <source>
        <dbReference type="EMBL" id="AMY09233.1"/>
    </source>
</evidence>
<dbReference type="Pfam" id="PF01565">
    <property type="entry name" value="FAD_binding_4"/>
    <property type="match status" value="1"/>
</dbReference>
<proteinExistence type="inferred from homology"/>
<dbReference type="GO" id="GO:0071949">
    <property type="term" value="F:FAD binding"/>
    <property type="evidence" value="ECO:0007669"/>
    <property type="project" value="InterPro"/>
</dbReference>
<dbReference type="Gene3D" id="3.40.462.20">
    <property type="match status" value="1"/>
</dbReference>
<reference evidence="7 8" key="1">
    <citation type="journal article" date="2016" name="Genome Announc.">
        <title>First Complete Genome Sequence of a Subdivision 6 Acidobacterium Strain.</title>
        <authorList>
            <person name="Huang S."/>
            <person name="Vieira S."/>
            <person name="Bunk B."/>
            <person name="Riedel T."/>
            <person name="Sproer C."/>
            <person name="Overmann J."/>
        </authorList>
    </citation>
    <scope>NUCLEOTIDE SEQUENCE [LARGE SCALE GENOMIC DNA]</scope>
    <source>
        <strain evidence="8">DSM 100886 HEG_-6_39</strain>
    </source>
</reference>
<dbReference type="Pfam" id="PF08031">
    <property type="entry name" value="BBE"/>
    <property type="match status" value="1"/>
</dbReference>
<gene>
    <name evidence="7" type="ORF">LuPra_02446</name>
</gene>
<evidence type="ECO:0000256" key="4">
    <source>
        <dbReference type="ARBA" id="ARBA00022827"/>
    </source>
</evidence>
<dbReference type="KEGG" id="abac:LuPra_02446"/>
<dbReference type="InterPro" id="IPR016166">
    <property type="entry name" value="FAD-bd_PCMH"/>
</dbReference>
<dbReference type="EMBL" id="CP015136">
    <property type="protein sequence ID" value="AMY09233.1"/>
    <property type="molecule type" value="Genomic_DNA"/>
</dbReference>
<dbReference type="SUPFAM" id="SSF56176">
    <property type="entry name" value="FAD-binding/transporter-associated domain-like"/>
    <property type="match status" value="1"/>
</dbReference>
<sequence>MTEQAIAAFQHNLRGRVIQPTSADYDAVRALYNGMIDKRPRLIARCIDTADVITAVNFARDQNVLVAIRGGGHSGPGLGSCNDGLVIDLSMMKSVRVDPATNTVRVDPGCTSGDLDHATHAFGLAVPLGIVSSTGVAGFTLGGGTGYLTRKHGLTVDNLLEADVVLANGSVATASERAHPDLFWAIRGGGGNFGVVTSFLFRAHPVKTVYAGPIFWDAVHARQVMRAYRDFLPTAPEDLGIFVGLKTVPSIEPFPKEGWGRRACAIIGSYNGLPEAGQRVLAPLLDTLPPPIFNWMGEMPFPAINALFDPFFPKGLQWYWKGDFVKSLPDEAIDIHIAEAAKAPTELCLMHLYPIDGAVRRVSRDATPWGARDASFSMVIAGISPEPRDAEALKSWGRAYWKAVHPYNMGGGYVNFMFDDEPDGRVQAAYGDNYERLAVAKMKYDPNNLFRVNQNIAPASA</sequence>
<evidence type="ECO:0000256" key="5">
    <source>
        <dbReference type="ARBA" id="ARBA00023002"/>
    </source>
</evidence>
<keyword evidence="3" id="KW-0285">Flavoprotein</keyword>
<dbReference type="Proteomes" id="UP000076079">
    <property type="component" value="Chromosome"/>
</dbReference>
<dbReference type="EC" id="1.5.3.6" evidence="7"/>
<feature type="domain" description="FAD-binding PCMH-type" evidence="6">
    <location>
        <begin position="35"/>
        <end position="206"/>
    </location>
</feature>
<dbReference type="RefSeq" id="WP_110170995.1">
    <property type="nucleotide sequence ID" value="NZ_CP015136.1"/>
</dbReference>
<dbReference type="PANTHER" id="PTHR42973">
    <property type="entry name" value="BINDING OXIDOREDUCTASE, PUTATIVE (AFU_ORTHOLOGUE AFUA_1G17690)-RELATED"/>
    <property type="match status" value="1"/>
</dbReference>
<dbReference type="PROSITE" id="PS00862">
    <property type="entry name" value="OX2_COVAL_FAD"/>
    <property type="match status" value="1"/>
</dbReference>
<reference evidence="8" key="2">
    <citation type="submission" date="2016-04" db="EMBL/GenBank/DDBJ databases">
        <title>First Complete Genome Sequence of a Subdivision 6 Acidobacterium.</title>
        <authorList>
            <person name="Huang S."/>
            <person name="Vieira S."/>
            <person name="Bunk B."/>
            <person name="Riedel T."/>
            <person name="Sproeer C."/>
            <person name="Overmann J."/>
        </authorList>
    </citation>
    <scope>NUCLEOTIDE SEQUENCE [LARGE SCALE GENOMIC DNA]</scope>
    <source>
        <strain evidence="8">DSM 100886 HEG_-6_39</strain>
    </source>
</reference>
<evidence type="ECO:0000256" key="2">
    <source>
        <dbReference type="ARBA" id="ARBA00005466"/>
    </source>
</evidence>